<dbReference type="Proteomes" id="UP000007954">
    <property type="component" value="Chromosome"/>
</dbReference>
<proteinExistence type="predicted"/>
<dbReference type="GeneID" id="12446217"/>
<reference evidence="2 3" key="1">
    <citation type="journal article" date="2011" name="PLoS ONE">
        <title>Haloquadratum walsbyi: limited diversity in a global pond.</title>
        <authorList>
            <person name="Dyall-Smith M."/>
            <person name="Pfeiffer F."/>
            <person name="Klee K."/>
            <person name="Palm P."/>
            <person name="Gross K."/>
            <person name="Schuster S.C."/>
            <person name="Rampp M."/>
            <person name="Oesterhelt D."/>
        </authorList>
    </citation>
    <scope>NUCLEOTIDE SEQUENCE [LARGE SCALE GENOMIC DNA]</scope>
    <source>
        <strain evidence="3">DSM 16854 / JCM 12705 / C23</strain>
    </source>
</reference>
<dbReference type="KEGG" id="hwc:Hqrw_1544"/>
<evidence type="ECO:0000313" key="2">
    <source>
        <dbReference type="EMBL" id="CCC39488.1"/>
    </source>
</evidence>
<organism evidence="2 3">
    <name type="scientific">Haloquadratum walsbyi (strain DSM 16854 / JCM 12705 / C23)</name>
    <dbReference type="NCBI Taxonomy" id="768065"/>
    <lineage>
        <taxon>Archaea</taxon>
        <taxon>Methanobacteriati</taxon>
        <taxon>Methanobacteriota</taxon>
        <taxon>Stenosarchaea group</taxon>
        <taxon>Halobacteria</taxon>
        <taxon>Halobacteriales</taxon>
        <taxon>Haloferacaceae</taxon>
        <taxon>Haloquadratum</taxon>
    </lineage>
</organism>
<accession>G0LK62</accession>
<gene>
    <name evidence="2" type="ordered locus">Hqrw_1544</name>
</gene>
<dbReference type="AlphaFoldDB" id="G0LK62"/>
<feature type="compositionally biased region" description="Polar residues" evidence="1">
    <location>
        <begin position="152"/>
        <end position="165"/>
    </location>
</feature>
<evidence type="ECO:0000313" key="3">
    <source>
        <dbReference type="Proteomes" id="UP000007954"/>
    </source>
</evidence>
<dbReference type="OrthoDB" id="176582at2157"/>
<feature type="region of interest" description="Disordered" evidence="1">
    <location>
        <begin position="199"/>
        <end position="218"/>
    </location>
</feature>
<evidence type="ECO:0000256" key="1">
    <source>
        <dbReference type="SAM" id="MobiDB-lite"/>
    </source>
</evidence>
<protein>
    <submittedName>
        <fullName evidence="2">Uncharacterized protein</fullName>
    </submittedName>
</protein>
<feature type="region of interest" description="Disordered" evidence="1">
    <location>
        <begin position="138"/>
        <end position="167"/>
    </location>
</feature>
<dbReference type="EMBL" id="FR746099">
    <property type="protein sequence ID" value="CCC39488.1"/>
    <property type="molecule type" value="Genomic_DNA"/>
</dbReference>
<dbReference type="HOGENOM" id="CLU_864973_0_0_2"/>
<sequence>MYAQSLLGSVRRLTLRSKYLLNQRQLNADSLIATGRQFLTTLSTVDALIVEATPLPVLVPGDDYTTLSRSDSVTLEVNVSDYTKSNKDTSDMTDDTESRKYNKTNVDLDKITQEILSGEQQNMMDSNHISDINTIVSSYDNSDERNNDSGDDTTASAHSGVSTAPSKRDEGLIATLAAHLSMNGSLRIKALNESIKQRARRSRRVHTSPMNSQFRIPLTDDGPGAHNWRPVIRTLIDRFDTLVPLCEQIISRLYDVSPESVATQLWRSAVDTLSEMRTVLKIHLAKQERLRRLYDRPSRQPAEFAVQTVNQLTGIDVRTDQ</sequence>
<dbReference type="RefSeq" id="WP_014555334.1">
    <property type="nucleotide sequence ID" value="NC_017459.1"/>
</dbReference>
<name>G0LK62_HALWC</name>